<dbReference type="SUPFAM" id="SSF53098">
    <property type="entry name" value="Ribonuclease H-like"/>
    <property type="match status" value="1"/>
</dbReference>
<feature type="domain" description="RNase H type-1" evidence="1">
    <location>
        <begin position="20"/>
        <end position="112"/>
    </location>
</feature>
<dbReference type="InterPro" id="IPR036397">
    <property type="entry name" value="RNaseH_sf"/>
</dbReference>
<evidence type="ECO:0000313" key="2">
    <source>
        <dbReference type="EMBL" id="GKV06533.1"/>
    </source>
</evidence>
<keyword evidence="3" id="KW-1185">Reference proteome</keyword>
<dbReference type="PANTHER" id="PTHR47723">
    <property type="entry name" value="OS05G0353850 PROTEIN"/>
    <property type="match status" value="1"/>
</dbReference>
<sequence>MLENIKTLVPPEEGVFKLNTDGSYNHKMASTSAGELWGLREGLRLCKAMDLTHVVAEMNSMIAVRFINEGRDLENLTTNLLLDIRNLIAEFEVCTLQHTLREGNSAADFLAALGHSSPPGTTILDSPPAGLHAILIRDSMGVSFLHY</sequence>
<dbReference type="InterPro" id="IPR044730">
    <property type="entry name" value="RNase_H-like_dom_plant"/>
</dbReference>
<dbReference type="PANTHER" id="PTHR47723:SF19">
    <property type="entry name" value="POLYNUCLEOTIDYL TRANSFERASE, RIBONUCLEASE H-LIKE SUPERFAMILY PROTEIN"/>
    <property type="match status" value="1"/>
</dbReference>
<dbReference type="EMBL" id="BPVZ01000025">
    <property type="protein sequence ID" value="GKV06533.1"/>
    <property type="molecule type" value="Genomic_DNA"/>
</dbReference>
<protein>
    <recommendedName>
        <fullName evidence="1">RNase H type-1 domain-containing protein</fullName>
    </recommendedName>
</protein>
<comment type="caution">
    <text evidence="2">The sequence shown here is derived from an EMBL/GenBank/DDBJ whole genome shotgun (WGS) entry which is preliminary data.</text>
</comment>
<reference evidence="2 3" key="1">
    <citation type="journal article" date="2021" name="Commun. Biol.">
        <title>The genome of Shorea leprosula (Dipterocarpaceae) highlights the ecological relevance of drought in aseasonal tropical rainforests.</title>
        <authorList>
            <person name="Ng K.K.S."/>
            <person name="Kobayashi M.J."/>
            <person name="Fawcett J.A."/>
            <person name="Hatakeyama M."/>
            <person name="Paape T."/>
            <person name="Ng C.H."/>
            <person name="Ang C.C."/>
            <person name="Tnah L.H."/>
            <person name="Lee C.T."/>
            <person name="Nishiyama T."/>
            <person name="Sese J."/>
            <person name="O'Brien M.J."/>
            <person name="Copetti D."/>
            <person name="Mohd Noor M.I."/>
            <person name="Ong R.C."/>
            <person name="Putra M."/>
            <person name="Sireger I.Z."/>
            <person name="Indrioko S."/>
            <person name="Kosugi Y."/>
            <person name="Izuno A."/>
            <person name="Isagi Y."/>
            <person name="Lee S.L."/>
            <person name="Shimizu K.K."/>
        </authorList>
    </citation>
    <scope>NUCLEOTIDE SEQUENCE [LARGE SCALE GENOMIC DNA]</scope>
    <source>
        <strain evidence="2">214</strain>
    </source>
</reference>
<dbReference type="Proteomes" id="UP001054252">
    <property type="component" value="Unassembled WGS sequence"/>
</dbReference>
<dbReference type="InterPro" id="IPR002156">
    <property type="entry name" value="RNaseH_domain"/>
</dbReference>
<dbReference type="Gene3D" id="3.30.420.10">
    <property type="entry name" value="Ribonuclease H-like superfamily/Ribonuclease H"/>
    <property type="match status" value="1"/>
</dbReference>
<proteinExistence type="predicted"/>
<dbReference type="CDD" id="cd06222">
    <property type="entry name" value="RNase_H_like"/>
    <property type="match status" value="1"/>
</dbReference>
<dbReference type="Pfam" id="PF13456">
    <property type="entry name" value="RVT_3"/>
    <property type="match status" value="1"/>
</dbReference>
<dbReference type="GO" id="GO:0004523">
    <property type="term" value="F:RNA-DNA hybrid ribonuclease activity"/>
    <property type="evidence" value="ECO:0007669"/>
    <property type="project" value="InterPro"/>
</dbReference>
<dbReference type="AlphaFoldDB" id="A0AAV5J973"/>
<name>A0AAV5J973_9ROSI</name>
<evidence type="ECO:0000259" key="1">
    <source>
        <dbReference type="Pfam" id="PF13456"/>
    </source>
</evidence>
<dbReference type="InterPro" id="IPR012337">
    <property type="entry name" value="RNaseH-like_sf"/>
</dbReference>
<evidence type="ECO:0000313" key="3">
    <source>
        <dbReference type="Proteomes" id="UP001054252"/>
    </source>
</evidence>
<accession>A0AAV5J973</accession>
<organism evidence="2 3">
    <name type="scientific">Rubroshorea leprosula</name>
    <dbReference type="NCBI Taxonomy" id="152421"/>
    <lineage>
        <taxon>Eukaryota</taxon>
        <taxon>Viridiplantae</taxon>
        <taxon>Streptophyta</taxon>
        <taxon>Embryophyta</taxon>
        <taxon>Tracheophyta</taxon>
        <taxon>Spermatophyta</taxon>
        <taxon>Magnoliopsida</taxon>
        <taxon>eudicotyledons</taxon>
        <taxon>Gunneridae</taxon>
        <taxon>Pentapetalae</taxon>
        <taxon>rosids</taxon>
        <taxon>malvids</taxon>
        <taxon>Malvales</taxon>
        <taxon>Dipterocarpaceae</taxon>
        <taxon>Rubroshorea</taxon>
    </lineage>
</organism>
<dbReference type="GO" id="GO:0003676">
    <property type="term" value="F:nucleic acid binding"/>
    <property type="evidence" value="ECO:0007669"/>
    <property type="project" value="InterPro"/>
</dbReference>
<gene>
    <name evidence="2" type="ORF">SLEP1_g18418</name>
</gene>
<dbReference type="InterPro" id="IPR053151">
    <property type="entry name" value="RNase_H-like"/>
</dbReference>